<evidence type="ECO:0000259" key="12">
    <source>
        <dbReference type="PROSITE" id="PS51192"/>
    </source>
</evidence>
<dbReference type="InterPro" id="IPR027417">
    <property type="entry name" value="P-loop_NTPase"/>
</dbReference>
<evidence type="ECO:0000256" key="5">
    <source>
        <dbReference type="ARBA" id="ARBA00022801"/>
    </source>
</evidence>
<comment type="subunit">
    <text evidence="11">Component of the replication restart primosome.</text>
</comment>
<dbReference type="InterPro" id="IPR041222">
    <property type="entry name" value="PriA_3primeBD"/>
</dbReference>
<comment type="catalytic activity">
    <reaction evidence="11">
        <text>ATP + H2O = ADP + phosphate + H(+)</text>
        <dbReference type="Rhea" id="RHEA:13065"/>
        <dbReference type="ChEBI" id="CHEBI:15377"/>
        <dbReference type="ChEBI" id="CHEBI:15378"/>
        <dbReference type="ChEBI" id="CHEBI:30616"/>
        <dbReference type="ChEBI" id="CHEBI:43474"/>
        <dbReference type="ChEBI" id="CHEBI:456216"/>
        <dbReference type="EC" id="5.6.2.4"/>
    </reaction>
</comment>
<dbReference type="NCBIfam" id="NF004070">
    <property type="entry name" value="PRK05580.2-2"/>
    <property type="match status" value="1"/>
</dbReference>
<dbReference type="InterPro" id="IPR005259">
    <property type="entry name" value="PriA"/>
</dbReference>
<dbReference type="EC" id="5.6.2.4" evidence="11"/>
<keyword evidence="5 11" id="KW-0378">Hydrolase</keyword>
<dbReference type="PROSITE" id="PS51192">
    <property type="entry name" value="HELICASE_ATP_BIND_1"/>
    <property type="match status" value="1"/>
</dbReference>
<keyword evidence="2 11" id="KW-0235">DNA replication</keyword>
<evidence type="ECO:0000256" key="4">
    <source>
        <dbReference type="ARBA" id="ARBA00022741"/>
    </source>
</evidence>
<sequence>MVQSSLLEPLPTRKRVAVLLPLPFPYPLDYMVPAGLSDSLKPGDVVTVPLGARRETGVVWEQTALPPELAPPAPPEIAASRLRAVKEKLDLPPVPALLRQFIDWVAAYTLAPPGMVLAMALRSHVRGTEMAPRAGWVRGDDPPPSLRLTPARKAVLEALGAGCAPMTTAQLTERAGVGAAVVRGLADAGVLRSVVMAAASPFAMPDPGYRLPVLEGEQDFAARELRARVAGKAFSVTLLEGVTGSGKTEIYLEAVAECLQAGRQALVLLPEIALSAQWMDRFTKRFGARPAVWHSEIGQRARRLTWNACADGSARVVVGARSALFLPFRDLGLVIVDEEHEAIFKQEEGVVYNARDMAIVRARLTGAPAVLVSATPSLETLNNAETGRYRHLVLPSRHGGASMPETRLIDMRKEPPPKGQFLSPALVEAVKGTLARGEQAMLFLNRRGYAPLTLCRACGHRMECPHCTSWLVEHRKRRVLCCHYCDYMEPVPETCPTCGAEHSLTAIGPGIERITEESQAEFPEARVLVMASDTISGPAATAVAVAKIARREVDLIIGTQIVAKGWHFPHLTLVGVVDADLGLGGADLRAGERTMQLLHQVGGRAGRAEAPGEVLLQSFAPDHPVMQALVSGDFAAFMAEEAEQRRPGFWPPFGRMAALIISSENADAAENAARALGRAAPYGEGIEVLGPTPAPLAILRGRHRRRLLLRTHRTIAVQPILRRWLAEVPLTSAVRVDVDVDPVSFL</sequence>
<keyword evidence="6 11" id="KW-0347">Helicase</keyword>
<keyword evidence="4 11" id="KW-0547">Nucleotide-binding</keyword>
<evidence type="ECO:0000256" key="8">
    <source>
        <dbReference type="ARBA" id="ARBA00022840"/>
    </source>
</evidence>
<evidence type="ECO:0000256" key="7">
    <source>
        <dbReference type="ARBA" id="ARBA00022833"/>
    </source>
</evidence>
<comment type="function">
    <text evidence="11">Initiates the restart of stalled replication forks, which reloads the replicative helicase on sites other than the origin of replication. Recognizes and binds to abandoned replication forks and remodels them to uncover a helicase loading site. Promotes assembly of the primosome at these replication forks.</text>
</comment>
<dbReference type="InterPro" id="IPR011545">
    <property type="entry name" value="DEAD/DEAH_box_helicase_dom"/>
</dbReference>
<gene>
    <name evidence="11" type="primary">priA</name>
    <name evidence="13" type="ORF">GOB84_09205</name>
</gene>
<dbReference type="Pfam" id="PF18074">
    <property type="entry name" value="PriA_C"/>
    <property type="match status" value="1"/>
</dbReference>
<dbReference type="Gene3D" id="3.40.1440.60">
    <property type="entry name" value="PriA, 3(prime) DNA-binding domain"/>
    <property type="match status" value="1"/>
</dbReference>
<keyword evidence="3 11" id="KW-0479">Metal-binding</keyword>
<dbReference type="EMBL" id="WOSW01000015">
    <property type="protein sequence ID" value="NHO32732.1"/>
    <property type="molecule type" value="Genomic_DNA"/>
</dbReference>
<keyword evidence="8 11" id="KW-0067">ATP-binding</keyword>
<dbReference type="CDD" id="cd17929">
    <property type="entry name" value="DEXHc_priA"/>
    <property type="match status" value="1"/>
</dbReference>
<evidence type="ECO:0000256" key="10">
    <source>
        <dbReference type="ARBA" id="ARBA00023235"/>
    </source>
</evidence>
<accession>A0ABX0KFM8</accession>
<dbReference type="SMART" id="SM00487">
    <property type="entry name" value="DEXDc"/>
    <property type="match status" value="1"/>
</dbReference>
<dbReference type="InterPro" id="IPR042115">
    <property type="entry name" value="PriA_3primeBD_sf"/>
</dbReference>
<dbReference type="CDD" id="cd18804">
    <property type="entry name" value="SF2_C_priA"/>
    <property type="match status" value="1"/>
</dbReference>
<comment type="caution">
    <text evidence="13">The sequence shown here is derived from an EMBL/GenBank/DDBJ whole genome shotgun (WGS) entry which is preliminary data.</text>
</comment>
<comment type="similarity">
    <text evidence="11">Belongs to the helicase family. PriA subfamily.</text>
</comment>
<dbReference type="InterPro" id="IPR041236">
    <property type="entry name" value="PriA_C"/>
</dbReference>
<feature type="binding site" evidence="11">
    <location>
        <position position="458"/>
    </location>
    <ligand>
        <name>Zn(2+)</name>
        <dbReference type="ChEBI" id="CHEBI:29105"/>
        <label>1</label>
    </ligand>
</feature>
<evidence type="ECO:0000256" key="11">
    <source>
        <dbReference type="HAMAP-Rule" id="MF_00983"/>
    </source>
</evidence>
<evidence type="ECO:0000256" key="6">
    <source>
        <dbReference type="ARBA" id="ARBA00022806"/>
    </source>
</evidence>
<evidence type="ECO:0000256" key="2">
    <source>
        <dbReference type="ARBA" id="ARBA00022705"/>
    </source>
</evidence>
<name>A0ABX0KFM8_9PROT</name>
<dbReference type="HAMAP" id="MF_00983">
    <property type="entry name" value="PriA"/>
    <property type="match status" value="1"/>
</dbReference>
<proteinExistence type="inferred from homology"/>
<protein>
    <recommendedName>
        <fullName evidence="11">Replication restart protein PriA</fullName>
    </recommendedName>
    <alternativeName>
        <fullName evidence="11">ATP-dependent DNA helicase PriA</fullName>
        <ecNumber evidence="11">5.6.2.4</ecNumber>
    </alternativeName>
    <alternativeName>
        <fullName evidence="11">DNA 3'-5' helicase PriA</fullName>
    </alternativeName>
</protein>
<dbReference type="Pfam" id="PF17764">
    <property type="entry name" value="PriA_3primeBD"/>
    <property type="match status" value="1"/>
</dbReference>
<dbReference type="SUPFAM" id="SSF52540">
    <property type="entry name" value="P-loop containing nucleoside triphosphate hydrolases"/>
    <property type="match status" value="2"/>
</dbReference>
<feature type="binding site" evidence="11">
    <location>
        <position position="485"/>
    </location>
    <ligand>
        <name>Zn(2+)</name>
        <dbReference type="ChEBI" id="CHEBI:29105"/>
        <label>2</label>
    </ligand>
</feature>
<dbReference type="Pfam" id="PF00270">
    <property type="entry name" value="DEAD"/>
    <property type="match status" value="1"/>
</dbReference>
<evidence type="ECO:0000256" key="3">
    <source>
        <dbReference type="ARBA" id="ARBA00022723"/>
    </source>
</evidence>
<comment type="cofactor">
    <cofactor evidence="11">
        <name>Zn(2+)</name>
        <dbReference type="ChEBI" id="CHEBI:29105"/>
    </cofactor>
    <text evidence="11">Binds 2 zinc ions per subunit.</text>
</comment>
<feature type="binding site" evidence="11">
    <location>
        <position position="455"/>
    </location>
    <ligand>
        <name>Zn(2+)</name>
        <dbReference type="ChEBI" id="CHEBI:29105"/>
        <label>1</label>
    </ligand>
</feature>
<dbReference type="Gene3D" id="3.40.50.300">
    <property type="entry name" value="P-loop containing nucleotide triphosphate hydrolases"/>
    <property type="match status" value="2"/>
</dbReference>
<evidence type="ECO:0000313" key="13">
    <source>
        <dbReference type="EMBL" id="NHO32732.1"/>
    </source>
</evidence>
<dbReference type="NCBIfam" id="TIGR00595">
    <property type="entry name" value="priA"/>
    <property type="match status" value="1"/>
</dbReference>
<feature type="binding site" evidence="11">
    <location>
        <position position="498"/>
    </location>
    <ligand>
        <name>Zn(2+)</name>
        <dbReference type="ChEBI" id="CHEBI:29105"/>
        <label>1</label>
    </ligand>
</feature>
<dbReference type="Pfam" id="PF18319">
    <property type="entry name" value="Zn_ribbon_PriA"/>
    <property type="match status" value="1"/>
</dbReference>
<comment type="catalytic activity">
    <reaction evidence="11">
        <text>Couples ATP hydrolysis with the unwinding of duplex DNA by translocating in the 3'-5' direction.</text>
        <dbReference type="EC" id="5.6.2.4"/>
    </reaction>
</comment>
<dbReference type="InterPro" id="IPR014001">
    <property type="entry name" value="Helicase_ATP-bd"/>
</dbReference>
<reference evidence="13 14" key="1">
    <citation type="journal article" date="2020" name="Int. J. Syst. Evol. Microbiol.">
        <title>Novel acetic acid bacteria from cider fermentations: Acetobacter conturbans sp. nov. and Acetobacter fallax sp. nov.</title>
        <authorList>
            <person name="Sombolestani A.S."/>
            <person name="Cleenwerck I."/>
            <person name="Cnockaert M."/>
            <person name="Borremans W."/>
            <person name="Wieme A.D."/>
            <person name="De Vuyst L."/>
            <person name="Vandamme P."/>
        </authorList>
    </citation>
    <scope>NUCLEOTIDE SEQUENCE [LARGE SCALE GENOMIC DNA]</scope>
    <source>
        <strain evidence="13 14">LMG 1637</strain>
    </source>
</reference>
<dbReference type="PANTHER" id="PTHR30580:SF0">
    <property type="entry name" value="PRIMOSOMAL PROTEIN N"/>
    <property type="match status" value="1"/>
</dbReference>
<keyword evidence="10 11" id="KW-0413">Isomerase</keyword>
<evidence type="ECO:0000313" key="14">
    <source>
        <dbReference type="Proteomes" id="UP000615326"/>
    </source>
</evidence>
<dbReference type="Proteomes" id="UP000615326">
    <property type="component" value="Unassembled WGS sequence"/>
</dbReference>
<dbReference type="InterPro" id="IPR040498">
    <property type="entry name" value="PriA_CRR"/>
</dbReference>
<feature type="binding site" evidence="11">
    <location>
        <position position="495"/>
    </location>
    <ligand>
        <name>Zn(2+)</name>
        <dbReference type="ChEBI" id="CHEBI:29105"/>
        <label>1</label>
    </ligand>
</feature>
<feature type="domain" description="Helicase ATP-binding" evidence="12">
    <location>
        <begin position="228"/>
        <end position="394"/>
    </location>
</feature>
<feature type="binding site" evidence="11">
    <location>
        <position position="467"/>
    </location>
    <ligand>
        <name>Zn(2+)</name>
        <dbReference type="ChEBI" id="CHEBI:29105"/>
        <label>2</label>
    </ligand>
</feature>
<keyword evidence="14" id="KW-1185">Reference proteome</keyword>
<keyword evidence="7 11" id="KW-0862">Zinc</keyword>
<dbReference type="PANTHER" id="PTHR30580">
    <property type="entry name" value="PRIMOSOMAL PROTEIN N"/>
    <property type="match status" value="1"/>
</dbReference>
<organism evidence="13 14">
    <name type="scientific">Acetobacter fallax</name>
    <dbReference type="NCBI Taxonomy" id="1737473"/>
    <lineage>
        <taxon>Bacteria</taxon>
        <taxon>Pseudomonadati</taxon>
        <taxon>Pseudomonadota</taxon>
        <taxon>Alphaproteobacteria</taxon>
        <taxon>Acetobacterales</taxon>
        <taxon>Acetobacteraceae</taxon>
        <taxon>Acetobacter</taxon>
    </lineage>
</organism>
<evidence type="ECO:0000256" key="9">
    <source>
        <dbReference type="ARBA" id="ARBA00023125"/>
    </source>
</evidence>
<keyword evidence="9 11" id="KW-0238">DNA-binding</keyword>
<keyword evidence="1 11" id="KW-0639">Primosome</keyword>
<feature type="binding site" evidence="11">
    <location>
        <position position="464"/>
    </location>
    <ligand>
        <name>Zn(2+)</name>
        <dbReference type="ChEBI" id="CHEBI:29105"/>
        <label>2</label>
    </ligand>
</feature>
<feature type="binding site" evidence="11">
    <location>
        <position position="482"/>
    </location>
    <ligand>
        <name>Zn(2+)</name>
        <dbReference type="ChEBI" id="CHEBI:29105"/>
        <label>2</label>
    </ligand>
</feature>
<evidence type="ECO:0000256" key="1">
    <source>
        <dbReference type="ARBA" id="ARBA00022515"/>
    </source>
</evidence>